<sequence>MCGLDIVDHWDLEFKTFLDHEKFHADYIESDILRLDSSPKKRNRKWISFGRLTFYINGHERDR</sequence>
<name>A0ABQ7IVX1_9HELO</name>
<gene>
    <name evidence="1" type="ORF">EAE98_003081</name>
</gene>
<dbReference type="EMBL" id="RCSX01000005">
    <property type="protein sequence ID" value="KAF7935036.1"/>
    <property type="molecule type" value="Genomic_DNA"/>
</dbReference>
<accession>A0ABQ7IVX1</accession>
<keyword evidence="2" id="KW-1185">Reference proteome</keyword>
<evidence type="ECO:0000313" key="2">
    <source>
        <dbReference type="Proteomes" id="UP000783213"/>
    </source>
</evidence>
<evidence type="ECO:0000313" key="1">
    <source>
        <dbReference type="EMBL" id="KAF7935036.1"/>
    </source>
</evidence>
<reference evidence="1 2" key="1">
    <citation type="journal article" date="2020" name="Genome Biol. Evol.">
        <title>Comparative genomics of Sclerotiniaceae.</title>
        <authorList>
            <person name="Valero Jimenez C.A."/>
            <person name="Steentjes M."/>
            <person name="Scholten O.E."/>
            <person name="Van Kan J.A.L."/>
        </authorList>
    </citation>
    <scope>NUCLEOTIDE SEQUENCE [LARGE SCALE GENOMIC DNA]</scope>
    <source>
        <strain evidence="1 2">B1</strain>
    </source>
</reference>
<dbReference type="RefSeq" id="XP_038813230.1">
    <property type="nucleotide sequence ID" value="XM_038950701.1"/>
</dbReference>
<protein>
    <submittedName>
        <fullName evidence="1">Uncharacterized protein</fullName>
    </submittedName>
</protein>
<organism evidence="1 2">
    <name type="scientific">Botrytis deweyae</name>
    <dbReference type="NCBI Taxonomy" id="2478750"/>
    <lineage>
        <taxon>Eukaryota</taxon>
        <taxon>Fungi</taxon>
        <taxon>Dikarya</taxon>
        <taxon>Ascomycota</taxon>
        <taxon>Pezizomycotina</taxon>
        <taxon>Leotiomycetes</taxon>
        <taxon>Helotiales</taxon>
        <taxon>Sclerotiniaceae</taxon>
        <taxon>Botrytis</taxon>
    </lineage>
</organism>
<comment type="caution">
    <text evidence="1">The sequence shown here is derived from an EMBL/GenBank/DDBJ whole genome shotgun (WGS) entry which is preliminary data.</text>
</comment>
<dbReference type="Proteomes" id="UP000783213">
    <property type="component" value="Unassembled WGS sequence"/>
</dbReference>
<proteinExistence type="predicted"/>
<dbReference type="GeneID" id="62229855"/>